<accession>A0ABY7J0P2</accession>
<dbReference type="Gene3D" id="3.40.50.1390">
    <property type="entry name" value="Resolvase, N-terminal catalytic domain"/>
    <property type="match status" value="1"/>
</dbReference>
<dbReference type="GeneID" id="301332311"/>
<proteinExistence type="predicted"/>
<evidence type="ECO:0000313" key="3">
    <source>
        <dbReference type="Proteomes" id="UP001210169"/>
    </source>
</evidence>
<reference evidence="2 3" key="1">
    <citation type="submission" date="2022-12" db="EMBL/GenBank/DDBJ databases">
        <authorList>
            <person name="Ruckert C."/>
            <person name="Busche T."/>
            <person name="Kalinowski J."/>
            <person name="Wittmann C."/>
        </authorList>
    </citation>
    <scope>NUCLEOTIDE SEQUENCE [LARGE SCALE GENOMIC DNA]</scope>
    <source>
        <strain evidence="2 3">DSM 40276</strain>
    </source>
</reference>
<dbReference type="RefSeq" id="WP_277411433.1">
    <property type="nucleotide sequence ID" value="NZ_CP114203.1"/>
</dbReference>
<feature type="domain" description="Resolvase/invertase-type recombinase catalytic" evidence="1">
    <location>
        <begin position="10"/>
        <end position="106"/>
    </location>
</feature>
<organism evidence="2 3">
    <name type="scientific">Streptomyces nigrescens</name>
    <dbReference type="NCBI Taxonomy" id="1920"/>
    <lineage>
        <taxon>Bacteria</taxon>
        <taxon>Bacillati</taxon>
        <taxon>Actinomycetota</taxon>
        <taxon>Actinomycetes</taxon>
        <taxon>Kitasatosporales</taxon>
        <taxon>Streptomycetaceae</taxon>
        <taxon>Streptomyces</taxon>
    </lineage>
</organism>
<evidence type="ECO:0000259" key="1">
    <source>
        <dbReference type="Pfam" id="PF00239"/>
    </source>
</evidence>
<keyword evidence="3" id="KW-1185">Reference proteome</keyword>
<dbReference type="EMBL" id="CP114203">
    <property type="protein sequence ID" value="WAU04832.1"/>
    <property type="molecule type" value="Genomic_DNA"/>
</dbReference>
<dbReference type="Pfam" id="PF00239">
    <property type="entry name" value="Resolvase"/>
    <property type="match status" value="1"/>
</dbReference>
<protein>
    <submittedName>
        <fullName evidence="2">Recombinase family protein</fullName>
    </submittedName>
</protein>
<gene>
    <name evidence="2" type="ORF">STRNI_003141</name>
</gene>
<dbReference type="Proteomes" id="UP001210169">
    <property type="component" value="Chromosome"/>
</dbReference>
<dbReference type="InterPro" id="IPR006119">
    <property type="entry name" value="Resolv_N"/>
</dbReference>
<sequence>MTATMSPLALIYDRCASRSRRQLHMRLEGCRHYAEGMGWAIAGSWVDLGEHALAVHRPQLAALLTAMRAEADYREVLCVVHARERLATNTRHRLLLEQRVLAAGGRTVTTFDEPDQPTLSAILEGKAP</sequence>
<dbReference type="SUPFAM" id="SSF53041">
    <property type="entry name" value="Resolvase-like"/>
    <property type="match status" value="1"/>
</dbReference>
<name>A0ABY7J0P2_STRNI</name>
<evidence type="ECO:0000313" key="2">
    <source>
        <dbReference type="EMBL" id="WAU04832.1"/>
    </source>
</evidence>
<dbReference type="InterPro" id="IPR036162">
    <property type="entry name" value="Resolvase-like_N_sf"/>
</dbReference>